<dbReference type="Proteomes" id="UP000037122">
    <property type="component" value="Unassembled WGS sequence"/>
</dbReference>
<name>A0A0L0NY80_CANAR</name>
<dbReference type="AlphaFoldDB" id="A0A0L0NY80"/>
<reference evidence="2" key="1">
    <citation type="journal article" date="2015" name="BMC Genomics">
        <title>Draft genome of a commonly misdiagnosed multidrug resistant pathogen Candida auris.</title>
        <authorList>
            <person name="Chatterjee S."/>
            <person name="Alampalli S.V."/>
            <person name="Nageshan R.K."/>
            <person name="Chettiar S.T."/>
            <person name="Joshi S."/>
            <person name="Tatu U.S."/>
        </authorList>
    </citation>
    <scope>NUCLEOTIDE SEQUENCE [LARGE SCALE GENOMIC DNA]</scope>
    <source>
        <strain evidence="2">6684</strain>
    </source>
</reference>
<comment type="caution">
    <text evidence="1">The sequence shown here is derived from an EMBL/GenBank/DDBJ whole genome shotgun (WGS) entry which is preliminary data.</text>
</comment>
<proteinExistence type="predicted"/>
<accession>A0A0L0NY80</accession>
<sequence length="43" mass="5002">MTSCLITIPEVDEDMRCFKSYERLLKILASQGLQAVEDNFFFV</sequence>
<organism evidence="1 2">
    <name type="scientific">Candidozyma auris</name>
    <name type="common">Yeast</name>
    <name type="synonym">Candida auris</name>
    <dbReference type="NCBI Taxonomy" id="498019"/>
    <lineage>
        <taxon>Eukaryota</taxon>
        <taxon>Fungi</taxon>
        <taxon>Dikarya</taxon>
        <taxon>Ascomycota</taxon>
        <taxon>Saccharomycotina</taxon>
        <taxon>Pichiomycetes</taxon>
        <taxon>Metschnikowiaceae</taxon>
        <taxon>Candidozyma</taxon>
    </lineage>
</organism>
<dbReference type="EMBL" id="LGST01000026">
    <property type="protein sequence ID" value="KND99146.1"/>
    <property type="molecule type" value="Genomic_DNA"/>
</dbReference>
<gene>
    <name evidence="1" type="ORF">QG37_03942</name>
</gene>
<dbReference type="VEuPathDB" id="FungiDB:QG37_03942"/>
<evidence type="ECO:0000313" key="1">
    <source>
        <dbReference type="EMBL" id="KND99146.1"/>
    </source>
</evidence>
<protein>
    <submittedName>
        <fullName evidence="1">Uncharacterized protein</fullName>
    </submittedName>
</protein>
<evidence type="ECO:0000313" key="2">
    <source>
        <dbReference type="Proteomes" id="UP000037122"/>
    </source>
</evidence>